<dbReference type="Proteomes" id="UP000278962">
    <property type="component" value="Unassembled WGS sequence"/>
</dbReference>
<organism evidence="2 3">
    <name type="scientific">Solirubrobacter pauli</name>
    <dbReference type="NCBI Taxonomy" id="166793"/>
    <lineage>
        <taxon>Bacteria</taxon>
        <taxon>Bacillati</taxon>
        <taxon>Actinomycetota</taxon>
        <taxon>Thermoleophilia</taxon>
        <taxon>Solirubrobacterales</taxon>
        <taxon>Solirubrobacteraceae</taxon>
        <taxon>Solirubrobacter</taxon>
    </lineage>
</organism>
<feature type="compositionally biased region" description="Acidic residues" evidence="1">
    <location>
        <begin position="88"/>
        <end position="97"/>
    </location>
</feature>
<dbReference type="EMBL" id="RBIL01000001">
    <property type="protein sequence ID" value="RKQ90839.1"/>
    <property type="molecule type" value="Genomic_DNA"/>
</dbReference>
<proteinExistence type="predicted"/>
<keyword evidence="3" id="KW-1185">Reference proteome</keyword>
<dbReference type="OrthoDB" id="9916649at2"/>
<gene>
    <name evidence="2" type="ORF">C8N24_0654</name>
</gene>
<comment type="caution">
    <text evidence="2">The sequence shown here is derived from an EMBL/GenBank/DDBJ whole genome shotgun (WGS) entry which is preliminary data.</text>
</comment>
<accession>A0A660L8J7</accession>
<feature type="region of interest" description="Disordered" evidence="1">
    <location>
        <begin position="64"/>
        <end position="97"/>
    </location>
</feature>
<dbReference type="RefSeq" id="WP_121247941.1">
    <property type="nucleotide sequence ID" value="NZ_RBIL01000001.1"/>
</dbReference>
<sequence length="97" mass="10844">MTGPRVAASYRARDGNQHDVLVLRTPAGRWRVLDACDHRVVHVETLTGYDDRLSQASALAEDYAKEEDAYHSGERLDDPLPRRRPDPPDEGDETCAA</sequence>
<protein>
    <submittedName>
        <fullName evidence="2">Uncharacterized protein</fullName>
    </submittedName>
</protein>
<feature type="compositionally biased region" description="Basic and acidic residues" evidence="1">
    <location>
        <begin position="64"/>
        <end position="87"/>
    </location>
</feature>
<evidence type="ECO:0000313" key="3">
    <source>
        <dbReference type="Proteomes" id="UP000278962"/>
    </source>
</evidence>
<evidence type="ECO:0000256" key="1">
    <source>
        <dbReference type="SAM" id="MobiDB-lite"/>
    </source>
</evidence>
<reference evidence="2 3" key="1">
    <citation type="submission" date="2018-10" db="EMBL/GenBank/DDBJ databases">
        <title>Genomic Encyclopedia of Archaeal and Bacterial Type Strains, Phase II (KMG-II): from individual species to whole genera.</title>
        <authorList>
            <person name="Goeker M."/>
        </authorList>
    </citation>
    <scope>NUCLEOTIDE SEQUENCE [LARGE SCALE GENOMIC DNA]</scope>
    <source>
        <strain evidence="2 3">DSM 14954</strain>
    </source>
</reference>
<evidence type="ECO:0000313" key="2">
    <source>
        <dbReference type="EMBL" id="RKQ90839.1"/>
    </source>
</evidence>
<name>A0A660L8J7_9ACTN</name>
<dbReference type="AlphaFoldDB" id="A0A660L8J7"/>